<evidence type="ECO:0000313" key="2">
    <source>
        <dbReference type="EMBL" id="PXF42687.1"/>
    </source>
</evidence>
<organism evidence="2 3">
    <name type="scientific">Gracilariopsis chorda</name>
    <dbReference type="NCBI Taxonomy" id="448386"/>
    <lineage>
        <taxon>Eukaryota</taxon>
        <taxon>Rhodophyta</taxon>
        <taxon>Florideophyceae</taxon>
        <taxon>Rhodymeniophycidae</taxon>
        <taxon>Gracilariales</taxon>
        <taxon>Gracilariaceae</taxon>
        <taxon>Gracilariopsis</taxon>
    </lineage>
</organism>
<protein>
    <submittedName>
        <fullName evidence="2">Uncharacterized protein</fullName>
    </submittedName>
</protein>
<dbReference type="Proteomes" id="UP000247409">
    <property type="component" value="Unassembled WGS sequence"/>
</dbReference>
<reference evidence="2 3" key="1">
    <citation type="journal article" date="2018" name="Mol. Biol. Evol.">
        <title>Analysis of the draft genome of the red seaweed Gracilariopsis chorda provides insights into genome size evolution in Rhodophyta.</title>
        <authorList>
            <person name="Lee J."/>
            <person name="Yang E.C."/>
            <person name="Graf L."/>
            <person name="Yang J.H."/>
            <person name="Qiu H."/>
            <person name="Zel Zion U."/>
            <person name="Chan C.X."/>
            <person name="Stephens T.G."/>
            <person name="Weber A.P.M."/>
            <person name="Boo G.H."/>
            <person name="Boo S.M."/>
            <person name="Kim K.M."/>
            <person name="Shin Y."/>
            <person name="Jung M."/>
            <person name="Lee S.J."/>
            <person name="Yim H.S."/>
            <person name="Lee J.H."/>
            <person name="Bhattacharya D."/>
            <person name="Yoon H.S."/>
        </authorList>
    </citation>
    <scope>NUCLEOTIDE SEQUENCE [LARGE SCALE GENOMIC DNA]</scope>
    <source>
        <strain evidence="2 3">SKKU-2015</strain>
        <tissue evidence="2">Whole body</tissue>
    </source>
</reference>
<comment type="caution">
    <text evidence="2">The sequence shown here is derived from an EMBL/GenBank/DDBJ whole genome shotgun (WGS) entry which is preliminary data.</text>
</comment>
<evidence type="ECO:0000313" key="3">
    <source>
        <dbReference type="Proteomes" id="UP000247409"/>
    </source>
</evidence>
<sequence length="203" mass="22562">MLVLAYDITNRTVTVPGSKWRTVSAAIEDVRTAVCENELATAVPDAINEIDRNVDGIVDLLESEAHCNDEDTSDHPAGTRAVSDEELDCIAPNVSKQFYEEEVEHHDKKTGEYSVHYTDGDKEKLRLQDEVWKDVRHTPTEAQPGTASTNDQEEDSIAAGEVQLSPGQELQSSEKDLIEKYYEAFGHGEFMLQQAHGLPPYAT</sequence>
<accession>A0A2V3IKU2</accession>
<dbReference type="EMBL" id="NBIV01000153">
    <property type="protein sequence ID" value="PXF42687.1"/>
    <property type="molecule type" value="Genomic_DNA"/>
</dbReference>
<gene>
    <name evidence="2" type="ORF">BWQ96_07573</name>
</gene>
<dbReference type="AlphaFoldDB" id="A0A2V3IKU2"/>
<feature type="region of interest" description="Disordered" evidence="1">
    <location>
        <begin position="138"/>
        <end position="172"/>
    </location>
</feature>
<proteinExistence type="predicted"/>
<feature type="compositionally biased region" description="Polar residues" evidence="1">
    <location>
        <begin position="140"/>
        <end position="150"/>
    </location>
</feature>
<evidence type="ECO:0000256" key="1">
    <source>
        <dbReference type="SAM" id="MobiDB-lite"/>
    </source>
</evidence>
<name>A0A2V3IKU2_9FLOR</name>
<keyword evidence="3" id="KW-1185">Reference proteome</keyword>